<dbReference type="Proteomes" id="UP000295055">
    <property type="component" value="Unassembled WGS sequence"/>
</dbReference>
<name>A0A4R3NJD3_9GAMM</name>
<evidence type="ECO:0000313" key="1">
    <source>
        <dbReference type="EMBL" id="TCT34885.1"/>
    </source>
</evidence>
<dbReference type="EMBL" id="SMAS01000004">
    <property type="protein sequence ID" value="TCT34885.1"/>
    <property type="molecule type" value="Genomic_DNA"/>
</dbReference>
<organism evidence="1 2">
    <name type="scientific">Providencia alcalifaciens</name>
    <dbReference type="NCBI Taxonomy" id="126385"/>
    <lineage>
        <taxon>Bacteria</taxon>
        <taxon>Pseudomonadati</taxon>
        <taxon>Pseudomonadota</taxon>
        <taxon>Gammaproteobacteria</taxon>
        <taxon>Enterobacterales</taxon>
        <taxon>Morganellaceae</taxon>
        <taxon>Providencia</taxon>
    </lineage>
</organism>
<comment type="caution">
    <text evidence="1">The sequence shown here is derived from an EMBL/GenBank/DDBJ whole genome shotgun (WGS) entry which is preliminary data.</text>
</comment>
<dbReference type="RefSeq" id="WP_132496130.1">
    <property type="nucleotide sequence ID" value="NZ_SMAS01000004.1"/>
</dbReference>
<accession>A0A4R3NJD3</accession>
<proteinExistence type="predicted"/>
<reference evidence="1 2" key="1">
    <citation type="submission" date="2019-03" db="EMBL/GenBank/DDBJ databases">
        <title>Genomic analyses of the natural microbiome of Caenorhabditis elegans.</title>
        <authorList>
            <person name="Samuel B."/>
        </authorList>
    </citation>
    <scope>NUCLEOTIDE SEQUENCE [LARGE SCALE GENOMIC DNA]</scope>
    <source>
        <strain evidence="1 2">JUb102</strain>
    </source>
</reference>
<dbReference type="OrthoDB" id="9946913at2"/>
<gene>
    <name evidence="1" type="ORF">EC835_10442</name>
</gene>
<protein>
    <submittedName>
        <fullName evidence="1">Uncharacterized protein</fullName>
    </submittedName>
</protein>
<evidence type="ECO:0000313" key="2">
    <source>
        <dbReference type="Proteomes" id="UP000295055"/>
    </source>
</evidence>
<sequence>MKLFQTKPQDSVLINYSLSEMVREIVKKPTVFEGKSYIIINKIKKVNNNSSDGGKEISEAWDIAKNGSKEAQRKTRKYFMEGTKASENYSSLSTEKTISIQKIETEQRKNLLNKEVARKACDDSSSYSIERDTSIEGDAKNNVTIEKMEPCDGVIDKPKNEVVGEKTNSFTRGLSIIKNKLNHRDSSENEPKPQRILPSHTIEEAIKIKVIFDGISNKSLNLIKSKIKAKFNELKISETPELFEREMLNAQGILKKYDNKLVCEKINNIINKYLDKHEVYIRKSKSPISRVWYAINSVSLLQDITPRKFNEFKMAIIDYLKEEPIENIEKYSSELMQKISSYTHKNIANQVNDFIEVYSLDMVNELKKDKKISIESKPELLQPKENIDTEELMKSLSLKKIISHVFKRVINNVRKFFSKN</sequence>
<dbReference type="AlphaFoldDB" id="A0A4R3NJD3"/>